<evidence type="ECO:0000313" key="4">
    <source>
        <dbReference type="Proteomes" id="UP001336250"/>
    </source>
</evidence>
<dbReference type="Proteomes" id="UP001336250">
    <property type="component" value="Unassembled WGS sequence"/>
</dbReference>
<organism evidence="3 4">
    <name type="scientific">Aquincola agrisoli</name>
    <dbReference type="NCBI Taxonomy" id="3119538"/>
    <lineage>
        <taxon>Bacteria</taxon>
        <taxon>Pseudomonadati</taxon>
        <taxon>Pseudomonadota</taxon>
        <taxon>Betaproteobacteria</taxon>
        <taxon>Burkholderiales</taxon>
        <taxon>Sphaerotilaceae</taxon>
        <taxon>Aquincola</taxon>
    </lineage>
</organism>
<dbReference type="AlphaFoldDB" id="A0AAW9QD89"/>
<dbReference type="NCBIfam" id="TIGR02595">
    <property type="entry name" value="PEP_CTERM"/>
    <property type="match status" value="1"/>
</dbReference>
<reference evidence="3 4" key="1">
    <citation type="submission" date="2024-02" db="EMBL/GenBank/DDBJ databases">
        <title>Genome sequence of Aquincola sp. MAHUQ-54.</title>
        <authorList>
            <person name="Huq M.A."/>
        </authorList>
    </citation>
    <scope>NUCLEOTIDE SEQUENCE [LARGE SCALE GENOMIC DNA]</scope>
    <source>
        <strain evidence="3 4">MAHUQ-54</strain>
    </source>
</reference>
<proteinExistence type="predicted"/>
<dbReference type="Pfam" id="PF07589">
    <property type="entry name" value="PEP-CTERM"/>
    <property type="match status" value="1"/>
</dbReference>
<evidence type="ECO:0000256" key="1">
    <source>
        <dbReference type="SAM" id="SignalP"/>
    </source>
</evidence>
<sequence>MKFITAAVLAAFAAAPALAAPLVIDFETAPSFESIGEHYADWGVSFTGDALGLQNDFEQYFSNAPSPLGVMTPVGADATMNVAAGFVDQVSFSYSSSSLAVSAVNVWSGLNGTGELLASFNLVGNAQAGGCSDTAFCRFDTLTSTFAGTAHSLTFGNAANLAVFDNISVTAVPEPASVLMMALGLAGLAAVSRRRG</sequence>
<accession>A0AAW9QD89</accession>
<name>A0AAW9QD89_9BURK</name>
<feature type="signal peptide" evidence="1">
    <location>
        <begin position="1"/>
        <end position="19"/>
    </location>
</feature>
<dbReference type="InterPro" id="IPR013424">
    <property type="entry name" value="Ice-binding_C"/>
</dbReference>
<dbReference type="EMBL" id="JAZIBG010000017">
    <property type="protein sequence ID" value="MEF7613247.1"/>
    <property type="molecule type" value="Genomic_DNA"/>
</dbReference>
<gene>
    <name evidence="3" type="ORF">V4F39_04925</name>
</gene>
<comment type="caution">
    <text evidence="3">The sequence shown here is derived from an EMBL/GenBank/DDBJ whole genome shotgun (WGS) entry which is preliminary data.</text>
</comment>
<feature type="domain" description="Ice-binding protein C-terminal" evidence="2">
    <location>
        <begin position="171"/>
        <end position="194"/>
    </location>
</feature>
<protein>
    <submittedName>
        <fullName evidence="3">PEP-CTERM sorting domain-containing protein</fullName>
    </submittedName>
</protein>
<evidence type="ECO:0000259" key="2">
    <source>
        <dbReference type="Pfam" id="PF07589"/>
    </source>
</evidence>
<feature type="chain" id="PRO_5043409892" evidence="1">
    <location>
        <begin position="20"/>
        <end position="196"/>
    </location>
</feature>
<evidence type="ECO:0000313" key="3">
    <source>
        <dbReference type="EMBL" id="MEF7613247.1"/>
    </source>
</evidence>
<dbReference type="RefSeq" id="WP_332288192.1">
    <property type="nucleotide sequence ID" value="NZ_JAZIBG010000017.1"/>
</dbReference>
<keyword evidence="4" id="KW-1185">Reference proteome</keyword>
<keyword evidence="1" id="KW-0732">Signal</keyword>